<proteinExistence type="inferred from homology"/>
<comment type="catalytic activity">
    <reaction evidence="1 7">
        <text>beta-D-fructose 1,6-bisphosphate = D-glyceraldehyde 3-phosphate + dihydroxyacetone phosphate</text>
        <dbReference type="Rhea" id="RHEA:14729"/>
        <dbReference type="ChEBI" id="CHEBI:32966"/>
        <dbReference type="ChEBI" id="CHEBI:57642"/>
        <dbReference type="ChEBI" id="CHEBI:59776"/>
        <dbReference type="EC" id="4.1.2.13"/>
    </reaction>
</comment>
<comment type="pathway">
    <text evidence="2 7">Carbohydrate degradation; glycolysis; D-glyceraldehyde 3-phosphate and glycerone phosphate from D-glucose: step 4/4.</text>
</comment>
<dbReference type="GO" id="GO:0006096">
    <property type="term" value="P:glycolytic process"/>
    <property type="evidence" value="ECO:0007669"/>
    <property type="project" value="UniProtKB-UniRule"/>
</dbReference>
<evidence type="ECO:0000313" key="9">
    <source>
        <dbReference type="Proteomes" id="UP000199735"/>
    </source>
</evidence>
<keyword evidence="5 7" id="KW-0456">Lyase</keyword>
<sequence length="297" mass="33359">MNDKQFDIIKNGKGFIAALDQSGGSTPKALAEYGVTEDAYSNDDEMFKLVHDMRTRIITSPSFNKDKILGAILFEQTMDREIEGKYTGDYLWEEKGIVPFLKVDKGLEEEKDGVQLMKPIDNLNETLGRASERNIFGTKMRSVIKEPNISGIKAVVDQQFEFGKSIIASGLVPIIEPEVNIHSEHKARCEEILRDEIFRHLNDLTEEENVMLKLSIPTEANLYKELTEHPRVVRVVVLSGGYSRDEANEKLKENEDLIASFSRALAADLNANQSQADFDAALKDAVDTIYDASVNKK</sequence>
<evidence type="ECO:0000256" key="4">
    <source>
        <dbReference type="ARBA" id="ARBA00023152"/>
    </source>
</evidence>
<evidence type="ECO:0000256" key="3">
    <source>
        <dbReference type="ARBA" id="ARBA00010387"/>
    </source>
</evidence>
<dbReference type="AlphaFoldDB" id="A0AAX2EGR7"/>
<evidence type="ECO:0000256" key="1">
    <source>
        <dbReference type="ARBA" id="ARBA00000441"/>
    </source>
</evidence>
<dbReference type="Gene3D" id="3.20.20.70">
    <property type="entry name" value="Aldolase class I"/>
    <property type="match status" value="1"/>
</dbReference>
<accession>A0AAX2EGR7</accession>
<evidence type="ECO:0000256" key="5">
    <source>
        <dbReference type="ARBA" id="ARBA00023239"/>
    </source>
</evidence>
<comment type="caution">
    <text evidence="8">The sequence shown here is derived from an EMBL/GenBank/DDBJ whole genome shotgun (WGS) entry which is preliminary data.</text>
</comment>
<protein>
    <recommendedName>
        <fullName evidence="7">Fructose-bisphosphate aldolase class 1</fullName>
        <ecNumber evidence="7">4.1.2.13</ecNumber>
    </recommendedName>
    <alternativeName>
        <fullName evidence="7">Fructose-bisphosphate aldolase class I</fullName>
        <shortName evidence="7">FBP aldolase</shortName>
    </alternativeName>
</protein>
<gene>
    <name evidence="7" type="primary">fda</name>
    <name evidence="8" type="ORF">SAMN04489762_2356</name>
</gene>
<keyword evidence="6 7" id="KW-0704">Schiff base</keyword>
<organism evidence="8 9">
    <name type="scientific">Terribacillus saccharophilus</name>
    <dbReference type="NCBI Taxonomy" id="361277"/>
    <lineage>
        <taxon>Bacteria</taxon>
        <taxon>Bacillati</taxon>
        <taxon>Bacillota</taxon>
        <taxon>Bacilli</taxon>
        <taxon>Bacillales</taxon>
        <taxon>Bacillaceae</taxon>
        <taxon>Terribacillus</taxon>
    </lineage>
</organism>
<dbReference type="GO" id="GO:0004332">
    <property type="term" value="F:fructose-bisphosphate aldolase activity"/>
    <property type="evidence" value="ECO:0007669"/>
    <property type="project" value="UniProtKB-UniRule"/>
</dbReference>
<dbReference type="InterPro" id="IPR023014">
    <property type="entry name" value="FBA_I_Gram+-type"/>
</dbReference>
<dbReference type="Proteomes" id="UP000199735">
    <property type="component" value="Unassembled WGS sequence"/>
</dbReference>
<comment type="similarity">
    <text evidence="3 7">Belongs to the class I fructose-bisphosphate aldolase family.</text>
</comment>
<evidence type="ECO:0000256" key="2">
    <source>
        <dbReference type="ARBA" id="ARBA00004714"/>
    </source>
</evidence>
<dbReference type="InterPro" id="IPR013785">
    <property type="entry name" value="Aldolase_TIM"/>
</dbReference>
<dbReference type="HAMAP" id="MF_00729">
    <property type="entry name" value="FBP_aldolase_1"/>
    <property type="match status" value="1"/>
</dbReference>
<dbReference type="PANTHER" id="PTHR11627">
    <property type="entry name" value="FRUCTOSE-BISPHOSPHATE ALDOLASE"/>
    <property type="match status" value="1"/>
</dbReference>
<dbReference type="Pfam" id="PF00274">
    <property type="entry name" value="Glycolytic"/>
    <property type="match status" value="1"/>
</dbReference>
<reference evidence="8 9" key="1">
    <citation type="submission" date="2016-10" db="EMBL/GenBank/DDBJ databases">
        <authorList>
            <person name="Varghese N."/>
            <person name="Submissions S."/>
        </authorList>
    </citation>
    <scope>NUCLEOTIDE SEQUENCE [LARGE SCALE GENOMIC DNA]</scope>
    <source>
        <strain evidence="8 9">DSM 21619</strain>
    </source>
</reference>
<evidence type="ECO:0000313" key="8">
    <source>
        <dbReference type="EMBL" id="SEN48205.1"/>
    </source>
</evidence>
<dbReference type="RefSeq" id="WP_093880787.1">
    <property type="nucleotide sequence ID" value="NZ_FOCD01000002.1"/>
</dbReference>
<feature type="active site" description="Proton acceptor" evidence="7">
    <location>
        <position position="176"/>
    </location>
</feature>
<feature type="active site" description="Schiff-base intermediate with dihydroxyacetone-P" evidence="7">
    <location>
        <position position="213"/>
    </location>
</feature>
<dbReference type="InterPro" id="IPR000741">
    <property type="entry name" value="FBA_I"/>
</dbReference>
<evidence type="ECO:0000256" key="7">
    <source>
        <dbReference type="HAMAP-Rule" id="MF_00729"/>
    </source>
</evidence>
<name>A0AAX2EGR7_9BACI</name>
<dbReference type="NCBIfam" id="NF003784">
    <property type="entry name" value="PRK05377.1"/>
    <property type="match status" value="1"/>
</dbReference>
<dbReference type="EC" id="4.1.2.13" evidence="7"/>
<evidence type="ECO:0000256" key="6">
    <source>
        <dbReference type="ARBA" id="ARBA00023270"/>
    </source>
</evidence>
<keyword evidence="4 7" id="KW-0324">Glycolysis</keyword>
<dbReference type="SUPFAM" id="SSF51569">
    <property type="entry name" value="Aldolase"/>
    <property type="match status" value="1"/>
</dbReference>
<dbReference type="EMBL" id="FOCD01000002">
    <property type="protein sequence ID" value="SEN48205.1"/>
    <property type="molecule type" value="Genomic_DNA"/>
</dbReference>